<dbReference type="AlphaFoldDB" id="A0AAJ0FYK6"/>
<reference evidence="10" key="1">
    <citation type="submission" date="2023-06" db="EMBL/GenBank/DDBJ databases">
        <title>Conoideocrella luteorostrata (Hypocreales: Clavicipitaceae), a potential biocontrol fungus for elongate hemlock scale in United States Christmas tree production areas.</title>
        <authorList>
            <person name="Barrett H."/>
            <person name="Lovett B."/>
            <person name="Macias A.M."/>
            <person name="Stajich J.E."/>
            <person name="Kasson M.T."/>
        </authorList>
    </citation>
    <scope>NUCLEOTIDE SEQUENCE</scope>
    <source>
        <strain evidence="10">ARSEF 14590</strain>
    </source>
</reference>
<evidence type="ECO:0000313" key="10">
    <source>
        <dbReference type="EMBL" id="KAK2616714.1"/>
    </source>
</evidence>
<dbReference type="InterPro" id="IPR003615">
    <property type="entry name" value="HNH_nuc"/>
</dbReference>
<dbReference type="GO" id="GO:0003677">
    <property type="term" value="F:DNA binding"/>
    <property type="evidence" value="ECO:0007669"/>
    <property type="project" value="UniProtKB-KW"/>
</dbReference>
<dbReference type="InterPro" id="IPR009072">
    <property type="entry name" value="Histone-fold"/>
</dbReference>
<dbReference type="Proteomes" id="UP001251528">
    <property type="component" value="Unassembled WGS sequence"/>
</dbReference>
<gene>
    <name evidence="10" type="ORF">QQS21_000326</name>
</gene>
<evidence type="ECO:0000256" key="3">
    <source>
        <dbReference type="ARBA" id="ARBA00010343"/>
    </source>
</evidence>
<dbReference type="EMBL" id="JASWJB010000003">
    <property type="protein sequence ID" value="KAK2616714.1"/>
    <property type="molecule type" value="Genomic_DNA"/>
</dbReference>
<evidence type="ECO:0000256" key="1">
    <source>
        <dbReference type="ARBA" id="ARBA00004123"/>
    </source>
</evidence>
<dbReference type="SMART" id="SM00428">
    <property type="entry name" value="H3"/>
    <property type="match status" value="1"/>
</dbReference>
<organism evidence="10 11">
    <name type="scientific">Conoideocrella luteorostrata</name>
    <dbReference type="NCBI Taxonomy" id="1105319"/>
    <lineage>
        <taxon>Eukaryota</taxon>
        <taxon>Fungi</taxon>
        <taxon>Dikarya</taxon>
        <taxon>Ascomycota</taxon>
        <taxon>Pezizomycotina</taxon>
        <taxon>Sordariomycetes</taxon>
        <taxon>Hypocreomycetidae</taxon>
        <taxon>Hypocreales</taxon>
        <taxon>Clavicipitaceae</taxon>
        <taxon>Conoideocrella</taxon>
    </lineage>
</organism>
<accession>A0AAJ0FYK6</accession>
<evidence type="ECO:0000256" key="4">
    <source>
        <dbReference type="ARBA" id="ARBA00022454"/>
    </source>
</evidence>
<dbReference type="GO" id="GO:0046982">
    <property type="term" value="F:protein heterodimerization activity"/>
    <property type="evidence" value="ECO:0007669"/>
    <property type="project" value="InterPro"/>
</dbReference>
<dbReference type="PANTHER" id="PTHR11426">
    <property type="entry name" value="HISTONE H3"/>
    <property type="match status" value="1"/>
</dbReference>
<dbReference type="GO" id="GO:0030527">
    <property type="term" value="F:structural constituent of chromatin"/>
    <property type="evidence" value="ECO:0007669"/>
    <property type="project" value="InterPro"/>
</dbReference>
<comment type="caution">
    <text evidence="10">The sequence shown here is derived from an EMBL/GenBank/DDBJ whole genome shotgun (WGS) entry which is preliminary data.</text>
</comment>
<keyword evidence="6" id="KW-0539">Nucleus</keyword>
<evidence type="ECO:0008006" key="12">
    <source>
        <dbReference type="Google" id="ProtNLM"/>
    </source>
</evidence>
<evidence type="ECO:0000259" key="9">
    <source>
        <dbReference type="Pfam" id="PF13391"/>
    </source>
</evidence>
<dbReference type="CDD" id="cd22911">
    <property type="entry name" value="HFD_H3"/>
    <property type="match status" value="1"/>
</dbReference>
<dbReference type="InterPro" id="IPR000164">
    <property type="entry name" value="Histone_H3/CENP-A"/>
</dbReference>
<dbReference type="SUPFAM" id="SSF47113">
    <property type="entry name" value="Histone-fold"/>
    <property type="match status" value="1"/>
</dbReference>
<dbReference type="Gene3D" id="1.10.20.10">
    <property type="entry name" value="Histone, subunit A"/>
    <property type="match status" value="1"/>
</dbReference>
<dbReference type="GO" id="GO:0005634">
    <property type="term" value="C:nucleus"/>
    <property type="evidence" value="ECO:0007669"/>
    <property type="project" value="UniProtKB-SubCell"/>
</dbReference>
<comment type="similarity">
    <text evidence="3">Belongs to the histone H3 family.</text>
</comment>
<comment type="subcellular location">
    <subcellularLocation>
        <location evidence="2">Chromosome</location>
    </subcellularLocation>
    <subcellularLocation>
        <location evidence="1">Nucleus</location>
    </subcellularLocation>
</comment>
<dbReference type="Pfam" id="PF13391">
    <property type="entry name" value="HNH_2"/>
    <property type="match status" value="1"/>
</dbReference>
<protein>
    <recommendedName>
        <fullName evidence="12">Histone H2A/H2B/H3 domain-containing protein</fullName>
    </recommendedName>
</protein>
<evidence type="ECO:0000256" key="5">
    <source>
        <dbReference type="ARBA" id="ARBA00023125"/>
    </source>
</evidence>
<keyword evidence="5" id="KW-0238">DNA-binding</keyword>
<dbReference type="Pfam" id="PF00125">
    <property type="entry name" value="Histone"/>
    <property type="match status" value="1"/>
</dbReference>
<keyword evidence="11" id="KW-1185">Reference proteome</keyword>
<sequence length="436" mass="49261">MTSAPRHRHQSSLEGIIDFSASLPLGEDDRSPAIQRFYQIVEHYEKKQFTSSSQYNRPKLLRLTYEHATSEKSQDNVLQAFFKAVDLPMSGQDDIDFSITETEEYIFKNLIGFADYLIDNFFLPLKASTKKTPQPSPAYHSATQSTQAGSQTFVVTTARLKTLRGDCLQRDRHRCVVSRTFDLAQAIERSQKLGDKFRDDDGQPLAGESFDSLEVAHILPHSLVTTNSDSELEGSREEALKILNMFDNGIAHLIQGPEIDRPRNGLTLTHKLHSLFGDFQIYFEPTSDEPTTYEIKTFLSPLVLSNLPVTRAFYLTEARVIEPPSPRLLAVHSAIAHILHLTAAGAYIDQILRDYEEQTVRVDGSTQLGRLVREIAQDFKSDLRFQSSAIGALQESVESYLVSLFEHTNLCAIHAKRATMQPKDMQLARRLRGERS</sequence>
<evidence type="ECO:0000256" key="7">
    <source>
        <dbReference type="ARBA" id="ARBA00023269"/>
    </source>
</evidence>
<dbReference type="PRINTS" id="PR00622">
    <property type="entry name" value="HISTONEH3"/>
</dbReference>
<evidence type="ECO:0000259" key="8">
    <source>
        <dbReference type="Pfam" id="PF00125"/>
    </source>
</evidence>
<proteinExistence type="inferred from homology"/>
<evidence type="ECO:0000313" key="11">
    <source>
        <dbReference type="Proteomes" id="UP001251528"/>
    </source>
</evidence>
<feature type="domain" description="Core Histone H2A/H2B/H3" evidence="8">
    <location>
        <begin position="355"/>
        <end position="431"/>
    </location>
</feature>
<dbReference type="FunFam" id="1.10.20.10:FF:000085">
    <property type="entry name" value="Histone H3.2"/>
    <property type="match status" value="1"/>
</dbReference>
<dbReference type="InterPro" id="IPR007125">
    <property type="entry name" value="H2A/H2B/H3"/>
</dbReference>
<feature type="domain" description="HNH nuclease" evidence="9">
    <location>
        <begin position="206"/>
        <end position="284"/>
    </location>
</feature>
<dbReference type="GO" id="GO:0000786">
    <property type="term" value="C:nucleosome"/>
    <property type="evidence" value="ECO:0007669"/>
    <property type="project" value="UniProtKB-KW"/>
</dbReference>
<evidence type="ECO:0000256" key="2">
    <source>
        <dbReference type="ARBA" id="ARBA00004286"/>
    </source>
</evidence>
<evidence type="ECO:0000256" key="6">
    <source>
        <dbReference type="ARBA" id="ARBA00023242"/>
    </source>
</evidence>
<name>A0AAJ0FYK6_9HYPO</name>
<keyword evidence="4" id="KW-0158">Chromosome</keyword>
<keyword evidence="7" id="KW-0544">Nucleosome core</keyword>